<keyword evidence="3" id="KW-1185">Reference proteome</keyword>
<dbReference type="AlphaFoldDB" id="A0AAV3PGU5"/>
<evidence type="ECO:0000256" key="1">
    <source>
        <dbReference type="SAM" id="Phobius"/>
    </source>
</evidence>
<keyword evidence="1" id="KW-0472">Membrane</keyword>
<dbReference type="Proteomes" id="UP001454036">
    <property type="component" value="Unassembled WGS sequence"/>
</dbReference>
<keyword evidence="1" id="KW-0812">Transmembrane</keyword>
<name>A0AAV3PGU5_LITER</name>
<gene>
    <name evidence="2" type="ORF">LIER_09720</name>
</gene>
<keyword evidence="1" id="KW-1133">Transmembrane helix</keyword>
<sequence>MLGLAAWESFFPSRYGAALWGCVPLPIRLCVSFVKCWSAVFDFLLGICLCLILCRFLAACFLFCLSGGTTEIVFLSNASLGCSVQGFVQSFLNRELLLRADRQLVDSIAARRSLDREEGPRVERAMVIHHVELYTGIVSALQIRQRLLDREVVVVDQAFRSTADVGTHYLALEDSLGSRLGALELLLPF</sequence>
<feature type="transmembrane region" description="Helical" evidence="1">
    <location>
        <begin position="43"/>
        <end position="65"/>
    </location>
</feature>
<protein>
    <submittedName>
        <fullName evidence="2">Uncharacterized protein</fullName>
    </submittedName>
</protein>
<comment type="caution">
    <text evidence="2">The sequence shown here is derived from an EMBL/GenBank/DDBJ whole genome shotgun (WGS) entry which is preliminary data.</text>
</comment>
<evidence type="ECO:0000313" key="3">
    <source>
        <dbReference type="Proteomes" id="UP001454036"/>
    </source>
</evidence>
<dbReference type="EMBL" id="BAABME010001675">
    <property type="protein sequence ID" value="GAA0150880.1"/>
    <property type="molecule type" value="Genomic_DNA"/>
</dbReference>
<evidence type="ECO:0000313" key="2">
    <source>
        <dbReference type="EMBL" id="GAA0150880.1"/>
    </source>
</evidence>
<reference evidence="2 3" key="1">
    <citation type="submission" date="2024-01" db="EMBL/GenBank/DDBJ databases">
        <title>The complete chloroplast genome sequence of Lithospermum erythrorhizon: insights into the phylogenetic relationship among Boraginaceae species and the maternal lineages of purple gromwells.</title>
        <authorList>
            <person name="Okada T."/>
            <person name="Watanabe K."/>
        </authorList>
    </citation>
    <scope>NUCLEOTIDE SEQUENCE [LARGE SCALE GENOMIC DNA]</scope>
</reference>
<proteinExistence type="predicted"/>
<accession>A0AAV3PGU5</accession>
<organism evidence="2 3">
    <name type="scientific">Lithospermum erythrorhizon</name>
    <name type="common">Purple gromwell</name>
    <name type="synonym">Lithospermum officinale var. erythrorhizon</name>
    <dbReference type="NCBI Taxonomy" id="34254"/>
    <lineage>
        <taxon>Eukaryota</taxon>
        <taxon>Viridiplantae</taxon>
        <taxon>Streptophyta</taxon>
        <taxon>Embryophyta</taxon>
        <taxon>Tracheophyta</taxon>
        <taxon>Spermatophyta</taxon>
        <taxon>Magnoliopsida</taxon>
        <taxon>eudicotyledons</taxon>
        <taxon>Gunneridae</taxon>
        <taxon>Pentapetalae</taxon>
        <taxon>asterids</taxon>
        <taxon>lamiids</taxon>
        <taxon>Boraginales</taxon>
        <taxon>Boraginaceae</taxon>
        <taxon>Boraginoideae</taxon>
        <taxon>Lithospermeae</taxon>
        <taxon>Lithospermum</taxon>
    </lineage>
</organism>